<dbReference type="EMBL" id="BOMI01000079">
    <property type="protein sequence ID" value="GID75478.1"/>
    <property type="molecule type" value="Genomic_DNA"/>
</dbReference>
<keyword evidence="3" id="KW-1185">Reference proteome</keyword>
<gene>
    <name evidence="2" type="ORF">Ade02nite_41190</name>
</gene>
<evidence type="ECO:0000259" key="1">
    <source>
        <dbReference type="Pfam" id="PF01636"/>
    </source>
</evidence>
<protein>
    <recommendedName>
        <fullName evidence="1">Aminoglycoside phosphotransferase domain-containing protein</fullName>
    </recommendedName>
</protein>
<reference evidence="2 3" key="1">
    <citation type="submission" date="2021-01" db="EMBL/GenBank/DDBJ databases">
        <title>Whole genome shotgun sequence of Actinoplanes deccanensis NBRC 13994.</title>
        <authorList>
            <person name="Komaki H."/>
            <person name="Tamura T."/>
        </authorList>
    </citation>
    <scope>NUCLEOTIDE SEQUENCE [LARGE SCALE GENOMIC DNA]</scope>
    <source>
        <strain evidence="2 3">NBRC 13994</strain>
    </source>
</reference>
<accession>A0ABQ3Y684</accession>
<comment type="caution">
    <text evidence="2">The sequence shown here is derived from an EMBL/GenBank/DDBJ whole genome shotgun (WGS) entry which is preliminary data.</text>
</comment>
<dbReference type="InterPro" id="IPR011009">
    <property type="entry name" value="Kinase-like_dom_sf"/>
</dbReference>
<organism evidence="2 3">
    <name type="scientific">Paractinoplanes deccanensis</name>
    <dbReference type="NCBI Taxonomy" id="113561"/>
    <lineage>
        <taxon>Bacteria</taxon>
        <taxon>Bacillati</taxon>
        <taxon>Actinomycetota</taxon>
        <taxon>Actinomycetes</taxon>
        <taxon>Micromonosporales</taxon>
        <taxon>Micromonosporaceae</taxon>
        <taxon>Paractinoplanes</taxon>
    </lineage>
</organism>
<feature type="domain" description="Aminoglycoside phosphotransferase" evidence="1">
    <location>
        <begin position="57"/>
        <end position="261"/>
    </location>
</feature>
<dbReference type="Pfam" id="PF01636">
    <property type="entry name" value="APH"/>
    <property type="match status" value="1"/>
</dbReference>
<evidence type="ECO:0000313" key="3">
    <source>
        <dbReference type="Proteomes" id="UP000609879"/>
    </source>
</evidence>
<dbReference type="Gene3D" id="3.90.1200.10">
    <property type="match status" value="1"/>
</dbReference>
<dbReference type="SUPFAM" id="SSF56112">
    <property type="entry name" value="Protein kinase-like (PK-like)"/>
    <property type="match status" value="1"/>
</dbReference>
<dbReference type="Proteomes" id="UP000609879">
    <property type="component" value="Unassembled WGS sequence"/>
</dbReference>
<name>A0ABQ3Y684_9ACTN</name>
<sequence>MRRISLPEVAYGATAVRPDWAGLPKGLRRAIAARLGSPVVAARSAGGGFTRAFAAVLTIATGESFFVKAAPLEDPTSEWYAREGWITSLLPPEATAPRPLWSIAEAGYFTLCLEAVDGHVPALPWSPAELESSLAAWSRAAQALARPSAELLASGIPALPEILRGEMSWWSEIAAGREPMPATASHTVAPTHLAELAELEQAAPALAAGPGLLHGDLRIDNIMIDRTGAARLCDWTWPCLGAPWFDTVTLLVTAYASGLGADTYLSRWDAPPEGVDGALAALAGYWLVRADGGPSSASPHSRQHQRFSGEQALAWLADRRGWRGP</sequence>
<dbReference type="InterPro" id="IPR002575">
    <property type="entry name" value="Aminoglycoside_PTrfase"/>
</dbReference>
<proteinExistence type="predicted"/>
<evidence type="ECO:0000313" key="2">
    <source>
        <dbReference type="EMBL" id="GID75478.1"/>
    </source>
</evidence>